<gene>
    <name evidence="2" type="ORF">KQP761_LOCUS4113</name>
    <name evidence="3" type="ORF">MBJ925_LOCUS4478</name>
    <name evidence="4" type="ORF">WKI299_LOCUS11271</name>
    <name evidence="5" type="ORF">XDN619_LOCUS10157</name>
</gene>
<proteinExistence type="predicted"/>
<name>A0A816Q9A7_9BILA</name>
<dbReference type="AlphaFoldDB" id="A0A816Q9A7"/>
<dbReference type="OrthoDB" id="10009098at2759"/>
<evidence type="ECO:0000313" key="3">
    <source>
        <dbReference type="EMBL" id="CAF1932272.1"/>
    </source>
</evidence>
<keyword evidence="1" id="KW-1133">Transmembrane helix</keyword>
<dbReference type="EMBL" id="CAJNRE010000810">
    <property type="protein sequence ID" value="CAF1932272.1"/>
    <property type="molecule type" value="Genomic_DNA"/>
</dbReference>
<comment type="caution">
    <text evidence="5">The sequence shown here is derived from an EMBL/GenBank/DDBJ whole genome shotgun (WGS) entry which is preliminary data.</text>
</comment>
<evidence type="ECO:0000313" key="4">
    <source>
        <dbReference type="EMBL" id="CAF2056260.1"/>
    </source>
</evidence>
<organism evidence="5 6">
    <name type="scientific">Rotaria magnacalcarata</name>
    <dbReference type="NCBI Taxonomy" id="392030"/>
    <lineage>
        <taxon>Eukaryota</taxon>
        <taxon>Metazoa</taxon>
        <taxon>Spiralia</taxon>
        <taxon>Gnathifera</taxon>
        <taxon>Rotifera</taxon>
        <taxon>Eurotatoria</taxon>
        <taxon>Bdelloidea</taxon>
        <taxon>Philodinida</taxon>
        <taxon>Philodinidae</taxon>
        <taxon>Rotaria</taxon>
    </lineage>
</organism>
<dbReference type="Proteomes" id="UP000663856">
    <property type="component" value="Unassembled WGS sequence"/>
</dbReference>
<keyword evidence="1" id="KW-0812">Transmembrane</keyword>
<dbReference type="Proteomes" id="UP000663887">
    <property type="component" value="Unassembled WGS sequence"/>
</dbReference>
<dbReference type="Proteomes" id="UP000663824">
    <property type="component" value="Unassembled WGS sequence"/>
</dbReference>
<evidence type="ECO:0000256" key="1">
    <source>
        <dbReference type="SAM" id="Phobius"/>
    </source>
</evidence>
<evidence type="ECO:0000313" key="6">
    <source>
        <dbReference type="Proteomes" id="UP000663887"/>
    </source>
</evidence>
<feature type="transmembrane region" description="Helical" evidence="1">
    <location>
        <begin position="20"/>
        <end position="42"/>
    </location>
</feature>
<sequence length="138" mass="16132">MTSSNRMLIPSISYTYSMMIGFICMGICFFCTLCCIITRIIYEREKRERKITNIHRLMINLPEIDVNELEGNILKEKDLPLGYGQMMNMLGKSVKEMDEFKKQLQMLPVTIAEKLGNFSKADKVEHLQRALVENQFHF</sequence>
<accession>A0A816Q9A7</accession>
<reference evidence="5" key="1">
    <citation type="submission" date="2021-02" db="EMBL/GenBank/DDBJ databases">
        <authorList>
            <person name="Nowell W R."/>
        </authorList>
    </citation>
    <scope>NUCLEOTIDE SEQUENCE</scope>
</reference>
<dbReference type="EMBL" id="CAJNOW010000634">
    <property type="protein sequence ID" value="CAF1287699.1"/>
    <property type="molecule type" value="Genomic_DNA"/>
</dbReference>
<dbReference type="Proteomes" id="UP000663834">
    <property type="component" value="Unassembled WGS sequence"/>
</dbReference>
<evidence type="ECO:0000313" key="2">
    <source>
        <dbReference type="EMBL" id="CAF1287699.1"/>
    </source>
</evidence>
<dbReference type="EMBL" id="CAJNRG010003541">
    <property type="protein sequence ID" value="CAF2058491.1"/>
    <property type="molecule type" value="Genomic_DNA"/>
</dbReference>
<dbReference type="EMBL" id="CAJNRF010004108">
    <property type="protein sequence ID" value="CAF2056260.1"/>
    <property type="molecule type" value="Genomic_DNA"/>
</dbReference>
<protein>
    <submittedName>
        <fullName evidence="5">Uncharacterized protein</fullName>
    </submittedName>
</protein>
<evidence type="ECO:0000313" key="5">
    <source>
        <dbReference type="EMBL" id="CAF2058491.1"/>
    </source>
</evidence>
<keyword evidence="1" id="KW-0472">Membrane</keyword>